<protein>
    <submittedName>
        <fullName evidence="2">Uncharacterized protein</fullName>
    </submittedName>
</protein>
<evidence type="ECO:0000313" key="2">
    <source>
        <dbReference type="EMBL" id="SOY30384.1"/>
    </source>
</evidence>
<dbReference type="EMBL" id="OFSM01000015">
    <property type="protein sequence ID" value="SOY30384.1"/>
    <property type="molecule type" value="Genomic_DNA"/>
</dbReference>
<keyword evidence="1" id="KW-0812">Transmembrane</keyword>
<dbReference type="Pfam" id="PF19546">
    <property type="entry name" value="DUF6070"/>
    <property type="match status" value="1"/>
</dbReference>
<organism evidence="2 3">
    <name type="scientific">Acetatifactor muris</name>
    <dbReference type="NCBI Taxonomy" id="879566"/>
    <lineage>
        <taxon>Bacteria</taxon>
        <taxon>Bacillati</taxon>
        <taxon>Bacillota</taxon>
        <taxon>Clostridia</taxon>
        <taxon>Lachnospirales</taxon>
        <taxon>Lachnospiraceae</taxon>
        <taxon>Acetatifactor</taxon>
    </lineage>
</organism>
<dbReference type="RefSeq" id="WP_330406137.1">
    <property type="nucleotide sequence ID" value="NZ_JANJZD010000015.1"/>
</dbReference>
<evidence type="ECO:0000313" key="3">
    <source>
        <dbReference type="Proteomes" id="UP000236311"/>
    </source>
</evidence>
<keyword evidence="1" id="KW-0472">Membrane</keyword>
<feature type="transmembrane region" description="Helical" evidence="1">
    <location>
        <begin position="12"/>
        <end position="30"/>
    </location>
</feature>
<keyword evidence="3" id="KW-1185">Reference proteome</keyword>
<accession>A0A2K4ZIT9</accession>
<evidence type="ECO:0000256" key="1">
    <source>
        <dbReference type="SAM" id="Phobius"/>
    </source>
</evidence>
<dbReference type="AlphaFoldDB" id="A0A2K4ZIT9"/>
<proteinExistence type="predicted"/>
<name>A0A2K4ZIT9_9FIRM</name>
<reference evidence="2 3" key="1">
    <citation type="submission" date="2018-01" db="EMBL/GenBank/DDBJ databases">
        <authorList>
            <person name="Gaut B.S."/>
            <person name="Morton B.R."/>
            <person name="Clegg M.T."/>
            <person name="Duvall M.R."/>
        </authorList>
    </citation>
    <scope>NUCLEOTIDE SEQUENCE [LARGE SCALE GENOMIC DNA]</scope>
    <source>
        <strain evidence="2">GP69</strain>
    </source>
</reference>
<keyword evidence="1" id="KW-1133">Transmembrane helix</keyword>
<gene>
    <name evidence="2" type="ORF">AMURIS_03111</name>
</gene>
<sequence>MEDVKWLLKRYGSLIVLMAVIVITGSIALGRRDTERNAEEVWGSPVVIESTEAVKEDEPIECFGEEPPNPAEAPIGEKAEPVSILTAEEEQGLQDEAMSAAEQCMELYKEIEIAYPETEYSHTRSFSEKQRKDVVKQLVQSFYVSVGWREGGIPEIKGFGSNDLEEIRLTEKGYFIYTNTEVVAHGNLREYYRVKPLSDECRELTRKYIYGLSFVNYNMLVTNWDADNAEKILMPCMFEDIYRIYTNEPFRAEDGLIPGEIYECVMTTCFPVSVEQVREYCGYHADAGGHEYEMIFARQFPPFGEV</sequence>
<dbReference type="Proteomes" id="UP000236311">
    <property type="component" value="Unassembled WGS sequence"/>
</dbReference>
<dbReference type="InterPro" id="IPR045714">
    <property type="entry name" value="DUF6070"/>
</dbReference>